<dbReference type="RefSeq" id="WP_317833402.1">
    <property type="nucleotide sequence ID" value="NZ_CP136920.1"/>
</dbReference>
<dbReference type="PROSITE" id="PS51257">
    <property type="entry name" value="PROKAR_LIPOPROTEIN"/>
    <property type="match status" value="1"/>
</dbReference>
<proteinExistence type="predicted"/>
<protein>
    <recommendedName>
        <fullName evidence="4">Lipoprotein</fullName>
    </recommendedName>
</protein>
<reference evidence="2 3" key="1">
    <citation type="submission" date="2023-10" db="EMBL/GenBank/DDBJ databases">
        <title>Rubellicoccus peritrichatus gen. nov., sp. nov., isolated from an algae of coral reef tank.</title>
        <authorList>
            <person name="Luo J."/>
        </authorList>
    </citation>
    <scope>NUCLEOTIDE SEQUENCE [LARGE SCALE GENOMIC DNA]</scope>
    <source>
        <strain evidence="2 3">CR14</strain>
    </source>
</reference>
<dbReference type="AlphaFoldDB" id="A0AAQ3QVQ0"/>
<name>A0AAQ3QVQ0_9BACT</name>
<dbReference type="Proteomes" id="UP001304300">
    <property type="component" value="Chromosome"/>
</dbReference>
<organism evidence="2 3">
    <name type="scientific">Rubellicoccus peritrichatus</name>
    <dbReference type="NCBI Taxonomy" id="3080537"/>
    <lineage>
        <taxon>Bacteria</taxon>
        <taxon>Pseudomonadati</taxon>
        <taxon>Verrucomicrobiota</taxon>
        <taxon>Opitutia</taxon>
        <taxon>Puniceicoccales</taxon>
        <taxon>Cerasicoccaceae</taxon>
        <taxon>Rubellicoccus</taxon>
    </lineage>
</organism>
<evidence type="ECO:0008006" key="4">
    <source>
        <dbReference type="Google" id="ProtNLM"/>
    </source>
</evidence>
<feature type="signal peptide" evidence="1">
    <location>
        <begin position="1"/>
        <end position="23"/>
    </location>
</feature>
<keyword evidence="3" id="KW-1185">Reference proteome</keyword>
<dbReference type="KEGG" id="puo:RZN69_20755"/>
<evidence type="ECO:0000313" key="3">
    <source>
        <dbReference type="Proteomes" id="UP001304300"/>
    </source>
</evidence>
<sequence length="82" mass="7869">MKALKIILAAAAIPVIFAASAQACGCKGGDKDGKKEASVILNGSGCGGGSCDKDGKKEASVILHGSGCGGGSCGDKDGKKEA</sequence>
<keyword evidence="1" id="KW-0732">Signal</keyword>
<accession>A0AAQ3QVQ0</accession>
<feature type="chain" id="PRO_5042994676" description="Lipoprotein" evidence="1">
    <location>
        <begin position="24"/>
        <end position="82"/>
    </location>
</feature>
<evidence type="ECO:0000256" key="1">
    <source>
        <dbReference type="SAM" id="SignalP"/>
    </source>
</evidence>
<gene>
    <name evidence="2" type="ORF">RZN69_20755</name>
</gene>
<evidence type="ECO:0000313" key="2">
    <source>
        <dbReference type="EMBL" id="WOO41057.1"/>
    </source>
</evidence>
<dbReference type="EMBL" id="CP136920">
    <property type="protein sequence ID" value="WOO41057.1"/>
    <property type="molecule type" value="Genomic_DNA"/>
</dbReference>